<dbReference type="EMBL" id="BLLF01001609">
    <property type="protein sequence ID" value="GFH20287.1"/>
    <property type="molecule type" value="Genomic_DNA"/>
</dbReference>
<accession>A0A699ZC61</accession>
<comment type="caution">
    <text evidence="1">The sequence shown here is derived from an EMBL/GenBank/DDBJ whole genome shotgun (WGS) entry which is preliminary data.</text>
</comment>
<dbReference type="AlphaFoldDB" id="A0A699ZC61"/>
<gene>
    <name evidence="1" type="ORF">HaLaN_17381</name>
</gene>
<organism evidence="1 2">
    <name type="scientific">Haematococcus lacustris</name>
    <name type="common">Green alga</name>
    <name type="synonym">Haematococcus pluvialis</name>
    <dbReference type="NCBI Taxonomy" id="44745"/>
    <lineage>
        <taxon>Eukaryota</taxon>
        <taxon>Viridiplantae</taxon>
        <taxon>Chlorophyta</taxon>
        <taxon>core chlorophytes</taxon>
        <taxon>Chlorophyceae</taxon>
        <taxon>CS clade</taxon>
        <taxon>Chlamydomonadales</taxon>
        <taxon>Haematococcaceae</taxon>
        <taxon>Haematococcus</taxon>
    </lineage>
</organism>
<keyword evidence="2" id="KW-1185">Reference proteome</keyword>
<proteinExistence type="predicted"/>
<protein>
    <submittedName>
        <fullName evidence="1">Uncharacterized protein</fullName>
    </submittedName>
</protein>
<name>A0A699ZC61_HAELA</name>
<dbReference type="Proteomes" id="UP000485058">
    <property type="component" value="Unassembled WGS sequence"/>
</dbReference>
<evidence type="ECO:0000313" key="1">
    <source>
        <dbReference type="EMBL" id="GFH20287.1"/>
    </source>
</evidence>
<reference evidence="1 2" key="1">
    <citation type="submission" date="2020-02" db="EMBL/GenBank/DDBJ databases">
        <title>Draft genome sequence of Haematococcus lacustris strain NIES-144.</title>
        <authorList>
            <person name="Morimoto D."/>
            <person name="Nakagawa S."/>
            <person name="Yoshida T."/>
            <person name="Sawayama S."/>
        </authorList>
    </citation>
    <scope>NUCLEOTIDE SEQUENCE [LARGE SCALE GENOMIC DNA]</scope>
    <source>
        <strain evidence="1 2">NIES-144</strain>
    </source>
</reference>
<evidence type="ECO:0000313" key="2">
    <source>
        <dbReference type="Proteomes" id="UP000485058"/>
    </source>
</evidence>
<sequence>MASADGQITRTKPPMPILDTLRRELRIPTGHVNGIAGWERDRDGALLLNTGSTIAADVPNITFLASQSIQR</sequence>